<keyword evidence="1" id="KW-1133">Transmembrane helix</keyword>
<name>A0A438HKK6_VITVI</name>
<feature type="transmembrane region" description="Helical" evidence="1">
    <location>
        <begin position="893"/>
        <end position="915"/>
    </location>
</feature>
<dbReference type="EMBL" id="QGNW01000208">
    <property type="protein sequence ID" value="RVW84991.1"/>
    <property type="molecule type" value="Genomic_DNA"/>
</dbReference>
<dbReference type="Proteomes" id="UP000288805">
    <property type="component" value="Unassembled WGS sequence"/>
</dbReference>
<dbReference type="Pfam" id="PF07727">
    <property type="entry name" value="RVT_2"/>
    <property type="match status" value="1"/>
</dbReference>
<dbReference type="PANTHER" id="PTHR11439">
    <property type="entry name" value="GAG-POL-RELATED RETROTRANSPOSON"/>
    <property type="match status" value="1"/>
</dbReference>
<comment type="caution">
    <text evidence="3">The sequence shown here is derived from an EMBL/GenBank/DDBJ whole genome shotgun (WGS) entry which is preliminary data.</text>
</comment>
<dbReference type="InterPro" id="IPR013103">
    <property type="entry name" value="RVT_2"/>
</dbReference>
<protein>
    <submittedName>
        <fullName evidence="3">Retrovirus-related Pol polyprotein from transposon RE1</fullName>
    </submittedName>
</protein>
<dbReference type="CDD" id="cd09272">
    <property type="entry name" value="RNase_HI_RT_Ty1"/>
    <property type="match status" value="1"/>
</dbReference>
<evidence type="ECO:0000256" key="1">
    <source>
        <dbReference type="SAM" id="Phobius"/>
    </source>
</evidence>
<dbReference type="InterPro" id="IPR043502">
    <property type="entry name" value="DNA/RNA_pol_sf"/>
</dbReference>
<dbReference type="AlphaFoldDB" id="A0A438HKK6"/>
<organism evidence="3 4">
    <name type="scientific">Vitis vinifera</name>
    <name type="common">Grape</name>
    <dbReference type="NCBI Taxonomy" id="29760"/>
    <lineage>
        <taxon>Eukaryota</taxon>
        <taxon>Viridiplantae</taxon>
        <taxon>Streptophyta</taxon>
        <taxon>Embryophyta</taxon>
        <taxon>Tracheophyta</taxon>
        <taxon>Spermatophyta</taxon>
        <taxon>Magnoliopsida</taxon>
        <taxon>eudicotyledons</taxon>
        <taxon>Gunneridae</taxon>
        <taxon>Pentapetalae</taxon>
        <taxon>rosids</taxon>
        <taxon>Vitales</taxon>
        <taxon>Vitaceae</taxon>
        <taxon>Viteae</taxon>
        <taxon>Vitis</taxon>
    </lineage>
</organism>
<proteinExistence type="predicted"/>
<gene>
    <name evidence="3" type="primary">RE1_963</name>
    <name evidence="3" type="ORF">CK203_037693</name>
</gene>
<dbReference type="SUPFAM" id="SSF56672">
    <property type="entry name" value="DNA/RNA polymerases"/>
    <property type="match status" value="1"/>
</dbReference>
<feature type="domain" description="Reverse transcriptase Ty1/copia-type" evidence="2">
    <location>
        <begin position="376"/>
        <end position="611"/>
    </location>
</feature>
<evidence type="ECO:0000313" key="4">
    <source>
        <dbReference type="Proteomes" id="UP000288805"/>
    </source>
</evidence>
<evidence type="ECO:0000313" key="3">
    <source>
        <dbReference type="EMBL" id="RVW84991.1"/>
    </source>
</evidence>
<keyword evidence="1" id="KW-0812">Transmembrane</keyword>
<accession>A0A438HKK6</accession>
<reference evidence="3 4" key="1">
    <citation type="journal article" date="2018" name="PLoS Genet.">
        <title>Population sequencing reveals clonal diversity and ancestral inbreeding in the grapevine cultivar Chardonnay.</title>
        <authorList>
            <person name="Roach M.J."/>
            <person name="Johnson D.L."/>
            <person name="Bohlmann J."/>
            <person name="van Vuuren H.J."/>
            <person name="Jones S.J."/>
            <person name="Pretorius I.S."/>
            <person name="Schmidt S.A."/>
            <person name="Borneman A.R."/>
        </authorList>
    </citation>
    <scope>NUCLEOTIDE SEQUENCE [LARGE SCALE GENOMIC DNA]</scope>
    <source>
        <strain evidence="4">cv. Chardonnay</strain>
        <tissue evidence="3">Leaf</tissue>
    </source>
</reference>
<evidence type="ECO:0000259" key="2">
    <source>
        <dbReference type="Pfam" id="PF07727"/>
    </source>
</evidence>
<sequence length="918" mass="101811">MTEEEHASMANSHSSNGPIQNLSDDSSSCYYLHPSDNPSALLVSEIFTANNLVLSWLMNSIAKEIRGSLLYFTNAFDISEELKIRYLRSDGPRVFSLEKSLSSISQNSKSITEYFSEFKALWDEYISYRPIPSCRCGNLNRCSCNILKDLTDRQQSDYVMKFLMGLHDSYSAIRSQLLLQSPLPSMSRVFSPLLQEESQRSLTNAVGISIDSQAMVVEQSSRIVSTSNTQFTKQKGKSDAICSHCGYSGHLVDKCFQIGYPPGWKGPRGKRFNSTPTAAKNFQRLLTANNTNVLEQNSSNSNMIFSQEQIQNLLTLANSLSSSNTNSNATANVASTSSHIPNAKIQLINSSDSSVKAIHNKNYYCGNMTKIDSATQAPSSCSSSGCKWVYRVKFKADGSVERYKARLIAKGYTQQEGLDFFDTYSLVAKMTTVRVLLAIAAAKQWYLHQLDVNNAFLHGNLNEEVYMQLPPGFSTPNDPRVCKLKKSLYGLRQASRQWYSKLSSSLLKFGFSQAKTDSSLFIRQTSTSFIALLIYVDDVIIVSNDLKEIDAVKKFLHESFTIKDLGELKYFLAIEVARSAKGIVLSQRKYALDVLKDSGFSGSKPIGFPMESSLKLTANDSSPLLFDPASYRRLIGRLLYLPFTRLDLAYAVQALNQFMSNPYSTHLQAAERVLRYIKATPGQGSFLKASSDLHLKAYSDSDWGGCINTRRSVTGFTVFIGDSLISWKSKKQPTVSRSSAEAEYRALATTTCELQWLVYLLADLNVKHPQPALFQYTFECSSVFSSVFLTILHIFTEMVKAVARQGSATAESVAIRANQESYSYSYTQLYFICKEDIESVMFFQLNVKQGNAVLSAWPCPQSGDDIGRYLLIGGNGHLGGARIGIVAKPSVEFVGGILGTWFSGGVAVPLALGYISRS</sequence>
<dbReference type="PANTHER" id="PTHR11439:SF463">
    <property type="entry name" value="REVERSE TRANSCRIPTASE TY1_COPIA-TYPE DOMAIN-CONTAINING PROTEIN"/>
    <property type="match status" value="1"/>
</dbReference>
<keyword evidence="1" id="KW-0472">Membrane</keyword>